<dbReference type="PANTHER" id="PTHR47505:SF1">
    <property type="entry name" value="DNA UTILIZATION PROTEIN YHGH"/>
    <property type="match status" value="1"/>
</dbReference>
<dbReference type="InterPro" id="IPR000836">
    <property type="entry name" value="PRTase_dom"/>
</dbReference>
<protein>
    <recommendedName>
        <fullName evidence="4">Amidophosphoribosyltransferase</fullName>
    </recommendedName>
</protein>
<keyword evidence="3" id="KW-1185">Reference proteome</keyword>
<accession>A0A9W6HEA1</accession>
<sequence>MPDSPFSRSPWSDAFADALSLLLPVWCAGCDRPGRALCPACISGFDGPQPRLLAPGLPLWSLGRHTGSNARVIRALKEEGRTGVARPLGHLLAGALDAAGWRDAPLVPVPASRAALRRRGYAVPELLAHHTGRSVLRLLRVSGRPADQRDLGRRERERNVVGTLAVRPPRHARASAAVVLVDDVATTGATLREAHRVLAAAGVVACGAVSATDTPRRYSPALPE</sequence>
<dbReference type="AlphaFoldDB" id="A0A9W6HEA1"/>
<comment type="similarity">
    <text evidence="1">Belongs to the ComF/GntX family.</text>
</comment>
<dbReference type="PANTHER" id="PTHR47505">
    <property type="entry name" value="DNA UTILIZATION PROTEIN YHGH"/>
    <property type="match status" value="1"/>
</dbReference>
<evidence type="ECO:0000256" key="1">
    <source>
        <dbReference type="ARBA" id="ARBA00008007"/>
    </source>
</evidence>
<dbReference type="EMBL" id="BSEO01000001">
    <property type="protein sequence ID" value="GLJ78475.1"/>
    <property type="molecule type" value="Genomic_DNA"/>
</dbReference>
<dbReference type="Gene3D" id="3.40.50.2020">
    <property type="match status" value="1"/>
</dbReference>
<dbReference type="InterPro" id="IPR029057">
    <property type="entry name" value="PRTase-like"/>
</dbReference>
<evidence type="ECO:0000313" key="3">
    <source>
        <dbReference type="Proteomes" id="UP001142317"/>
    </source>
</evidence>
<reference evidence="2" key="1">
    <citation type="journal article" date="2014" name="Int. J. Syst. Evol. Microbiol.">
        <title>Complete genome sequence of Corynebacterium casei LMG S-19264T (=DSM 44701T), isolated from a smear-ripened cheese.</title>
        <authorList>
            <consortium name="US DOE Joint Genome Institute (JGI-PGF)"/>
            <person name="Walter F."/>
            <person name="Albersmeier A."/>
            <person name="Kalinowski J."/>
            <person name="Ruckert C."/>
        </authorList>
    </citation>
    <scope>NUCLEOTIDE SEQUENCE</scope>
    <source>
        <strain evidence="2">VKM Ac-1447</strain>
    </source>
</reference>
<dbReference type="RefSeq" id="WP_210005799.1">
    <property type="nucleotide sequence ID" value="NZ_BSEO01000001.1"/>
</dbReference>
<dbReference type="SUPFAM" id="SSF53271">
    <property type="entry name" value="PRTase-like"/>
    <property type="match status" value="1"/>
</dbReference>
<reference evidence="2" key="2">
    <citation type="submission" date="2023-01" db="EMBL/GenBank/DDBJ databases">
        <authorList>
            <person name="Sun Q."/>
            <person name="Evtushenko L."/>
        </authorList>
    </citation>
    <scope>NUCLEOTIDE SEQUENCE</scope>
    <source>
        <strain evidence="2">VKM Ac-1447</strain>
    </source>
</reference>
<evidence type="ECO:0008006" key="4">
    <source>
        <dbReference type="Google" id="ProtNLM"/>
    </source>
</evidence>
<name>A0A9W6HEA1_9MICO</name>
<dbReference type="InterPro" id="IPR051910">
    <property type="entry name" value="ComF/GntX_DNA_util-trans"/>
</dbReference>
<dbReference type="Proteomes" id="UP001142317">
    <property type="component" value="Unassembled WGS sequence"/>
</dbReference>
<evidence type="ECO:0000313" key="2">
    <source>
        <dbReference type="EMBL" id="GLJ78475.1"/>
    </source>
</evidence>
<dbReference type="CDD" id="cd06223">
    <property type="entry name" value="PRTases_typeI"/>
    <property type="match status" value="1"/>
</dbReference>
<organism evidence="2 3">
    <name type="scientific">Microbacterium imperiale</name>
    <dbReference type="NCBI Taxonomy" id="33884"/>
    <lineage>
        <taxon>Bacteria</taxon>
        <taxon>Bacillati</taxon>
        <taxon>Actinomycetota</taxon>
        <taxon>Actinomycetes</taxon>
        <taxon>Micrococcales</taxon>
        <taxon>Microbacteriaceae</taxon>
        <taxon>Microbacterium</taxon>
    </lineage>
</organism>
<comment type="caution">
    <text evidence="2">The sequence shown here is derived from an EMBL/GenBank/DDBJ whole genome shotgun (WGS) entry which is preliminary data.</text>
</comment>
<proteinExistence type="inferred from homology"/>
<gene>
    <name evidence="2" type="ORF">GCM10017586_01570</name>
</gene>